<dbReference type="InterPro" id="IPR012340">
    <property type="entry name" value="NA-bd_OB-fold"/>
</dbReference>
<dbReference type="NCBIfam" id="TIGR00084">
    <property type="entry name" value="ruvA"/>
    <property type="match status" value="1"/>
</dbReference>
<keyword evidence="9" id="KW-1185">Reference proteome</keyword>
<dbReference type="KEGG" id="amij:EQM06_05540"/>
<keyword evidence="5 6" id="KW-0234">DNA repair</keyword>
<sequence>MLHFIKGTLAGNFPGGVVIETGGLGYEVSVPDNSAVYLSKEGQQVMVYTAMIVREDDISLYGFADRESLQLFRKLMTVNGVGAKAALAILSALPITELQKAIVFEDAAALTKANGIGKKIAQRIVLELKDKLDATEAIVGGIPASDIAGASLNEKGEAVRALIALGYSKGEAVEALAGIEENDLTVEEYIKKALKRLC</sequence>
<dbReference type="OrthoDB" id="5293449at2"/>
<dbReference type="GO" id="GO:0000400">
    <property type="term" value="F:four-way junction DNA binding"/>
    <property type="evidence" value="ECO:0007669"/>
    <property type="project" value="UniProtKB-UniRule"/>
</dbReference>
<dbReference type="RefSeq" id="WP_128745383.1">
    <property type="nucleotide sequence ID" value="NZ_CP035281.1"/>
</dbReference>
<dbReference type="InterPro" id="IPR013849">
    <property type="entry name" value="DNA_helicase_Holl-junc_RuvA_I"/>
</dbReference>
<dbReference type="InterPro" id="IPR000085">
    <property type="entry name" value="RuvA"/>
</dbReference>
<proteinExistence type="inferred from homology"/>
<keyword evidence="4 6" id="KW-0233">DNA recombination</keyword>
<dbReference type="SUPFAM" id="SSF47781">
    <property type="entry name" value="RuvA domain 2-like"/>
    <property type="match status" value="1"/>
</dbReference>
<dbReference type="Gene3D" id="1.10.150.20">
    <property type="entry name" value="5' to 3' exonuclease, C-terminal subdomain"/>
    <property type="match status" value="1"/>
</dbReference>
<evidence type="ECO:0000256" key="1">
    <source>
        <dbReference type="ARBA" id="ARBA00022490"/>
    </source>
</evidence>
<dbReference type="InterPro" id="IPR011114">
    <property type="entry name" value="RuvA_C"/>
</dbReference>
<dbReference type="InterPro" id="IPR036267">
    <property type="entry name" value="RuvA_C_sf"/>
</dbReference>
<evidence type="ECO:0000256" key="3">
    <source>
        <dbReference type="ARBA" id="ARBA00023125"/>
    </source>
</evidence>
<dbReference type="SMART" id="SM00278">
    <property type="entry name" value="HhH1"/>
    <property type="match status" value="2"/>
</dbReference>
<comment type="domain">
    <text evidence="6">Has three domains with a flexible linker between the domains II and III and assumes an 'L' shape. Domain III is highly mobile and contacts RuvB.</text>
</comment>
<comment type="function">
    <text evidence="6">The RuvA-RuvB-RuvC complex processes Holliday junction (HJ) DNA during genetic recombination and DNA repair, while the RuvA-RuvB complex plays an important role in the rescue of blocked DNA replication forks via replication fork reversal (RFR). RuvA specifically binds to HJ cruciform DNA, conferring on it an open structure. The RuvB hexamer acts as an ATP-dependent pump, pulling dsDNA into and through the RuvAB complex. HJ branch migration allows RuvC to scan DNA until it finds its consensus sequence, where it cleaves and resolves the cruciform DNA.</text>
</comment>
<evidence type="ECO:0000313" key="8">
    <source>
        <dbReference type="EMBL" id="QAT42734.1"/>
    </source>
</evidence>
<evidence type="ECO:0000256" key="6">
    <source>
        <dbReference type="HAMAP-Rule" id="MF_00031"/>
    </source>
</evidence>
<dbReference type="GO" id="GO:0048476">
    <property type="term" value="C:Holliday junction resolvase complex"/>
    <property type="evidence" value="ECO:0007669"/>
    <property type="project" value="UniProtKB-UniRule"/>
</dbReference>
<comment type="subunit">
    <text evidence="6">Homotetramer. Forms an RuvA(8)-RuvB(12)-Holliday junction (HJ) complex. HJ DNA is sandwiched between 2 RuvA tetramers; dsDNA enters through RuvA and exits via RuvB. An RuvB hexamer assembles on each DNA strand where it exits the tetramer. Each RuvB hexamer is contacted by two RuvA subunits (via domain III) on 2 adjacent RuvB subunits; this complex drives branch migration. In the full resolvosome a probable DNA-RuvA(4)-RuvB(12)-RuvC(2) complex forms which resolves the HJ.</text>
</comment>
<dbReference type="EMBL" id="CP035281">
    <property type="protein sequence ID" value="QAT42734.1"/>
    <property type="molecule type" value="Genomic_DNA"/>
</dbReference>
<dbReference type="GO" id="GO:0006281">
    <property type="term" value="P:DNA repair"/>
    <property type="evidence" value="ECO:0007669"/>
    <property type="project" value="UniProtKB-UniRule"/>
</dbReference>
<dbReference type="Pfam" id="PF07499">
    <property type="entry name" value="RuvA_C"/>
    <property type="match status" value="1"/>
</dbReference>
<comment type="caution">
    <text evidence="6">Lacks conserved residue(s) required for the propagation of feature annotation.</text>
</comment>
<keyword evidence="2 6" id="KW-0227">DNA damage</keyword>
<dbReference type="GO" id="GO:0005524">
    <property type="term" value="F:ATP binding"/>
    <property type="evidence" value="ECO:0007669"/>
    <property type="project" value="InterPro"/>
</dbReference>
<dbReference type="HAMAP" id="MF_00031">
    <property type="entry name" value="DNA_HJ_migration_RuvA"/>
    <property type="match status" value="1"/>
</dbReference>
<comment type="subcellular location">
    <subcellularLocation>
        <location evidence="6">Cytoplasm</location>
    </subcellularLocation>
</comment>
<accession>A0A410PUY9</accession>
<dbReference type="Gene3D" id="1.10.8.10">
    <property type="entry name" value="DNA helicase RuvA subunit, C-terminal domain"/>
    <property type="match status" value="1"/>
</dbReference>
<feature type="region of interest" description="Domain III" evidence="6">
    <location>
        <begin position="152"/>
        <end position="198"/>
    </location>
</feature>
<dbReference type="PROSITE" id="PS50030">
    <property type="entry name" value="UBA"/>
    <property type="match status" value="1"/>
</dbReference>
<dbReference type="AlphaFoldDB" id="A0A410PUY9"/>
<gene>
    <name evidence="6 8" type="primary">ruvA</name>
    <name evidence="8" type="ORF">EQM06_05540</name>
</gene>
<evidence type="ECO:0000256" key="5">
    <source>
        <dbReference type="ARBA" id="ARBA00023204"/>
    </source>
</evidence>
<reference evidence="8 9" key="1">
    <citation type="submission" date="2019-01" db="EMBL/GenBank/DDBJ databases">
        <title>Draft genomes of a novel of Aminipila strains.</title>
        <authorList>
            <person name="Ma S."/>
        </authorList>
    </citation>
    <scope>NUCLEOTIDE SEQUENCE [LARGE SCALE GENOMIC DNA]</scope>
    <source>
        <strain evidence="9">JN-39</strain>
    </source>
</reference>
<dbReference type="GO" id="GO:0006310">
    <property type="term" value="P:DNA recombination"/>
    <property type="evidence" value="ECO:0007669"/>
    <property type="project" value="UniProtKB-UniRule"/>
</dbReference>
<dbReference type="InterPro" id="IPR015940">
    <property type="entry name" value="UBA"/>
</dbReference>
<dbReference type="Pfam" id="PF01330">
    <property type="entry name" value="RuvA_N"/>
    <property type="match status" value="1"/>
</dbReference>
<evidence type="ECO:0000313" key="9">
    <source>
        <dbReference type="Proteomes" id="UP000287601"/>
    </source>
</evidence>
<feature type="region of interest" description="Domain I" evidence="6">
    <location>
        <begin position="1"/>
        <end position="64"/>
    </location>
</feature>
<evidence type="ECO:0000256" key="2">
    <source>
        <dbReference type="ARBA" id="ARBA00022763"/>
    </source>
</evidence>
<dbReference type="GO" id="GO:0009378">
    <property type="term" value="F:four-way junction helicase activity"/>
    <property type="evidence" value="ECO:0007669"/>
    <property type="project" value="InterPro"/>
</dbReference>
<dbReference type="Pfam" id="PF14520">
    <property type="entry name" value="HHH_5"/>
    <property type="match status" value="1"/>
</dbReference>
<organism evidence="8 9">
    <name type="scientific">Aminipila luticellarii</name>
    <dbReference type="NCBI Taxonomy" id="2507160"/>
    <lineage>
        <taxon>Bacteria</taxon>
        <taxon>Bacillati</taxon>
        <taxon>Bacillota</taxon>
        <taxon>Clostridia</taxon>
        <taxon>Peptostreptococcales</taxon>
        <taxon>Anaerovoracaceae</taxon>
        <taxon>Aminipila</taxon>
    </lineage>
</organism>
<dbReference type="CDD" id="cd14332">
    <property type="entry name" value="UBA_RuvA_C"/>
    <property type="match status" value="1"/>
</dbReference>
<dbReference type="InterPro" id="IPR003583">
    <property type="entry name" value="Hlx-hairpin-Hlx_DNA-bd_motif"/>
</dbReference>
<name>A0A410PUY9_9FIRM</name>
<keyword evidence="3 6" id="KW-0238">DNA-binding</keyword>
<dbReference type="SUPFAM" id="SSF46929">
    <property type="entry name" value="DNA helicase RuvA subunit, C-terminal domain"/>
    <property type="match status" value="1"/>
</dbReference>
<feature type="domain" description="UBA" evidence="7">
    <location>
        <begin position="151"/>
        <end position="193"/>
    </location>
</feature>
<keyword evidence="1 6" id="KW-0963">Cytoplasm</keyword>
<dbReference type="GO" id="GO:0009379">
    <property type="term" value="C:Holliday junction helicase complex"/>
    <property type="evidence" value="ECO:0007669"/>
    <property type="project" value="InterPro"/>
</dbReference>
<dbReference type="GO" id="GO:0005737">
    <property type="term" value="C:cytoplasm"/>
    <property type="evidence" value="ECO:0007669"/>
    <property type="project" value="UniProtKB-SubCell"/>
</dbReference>
<dbReference type="Gene3D" id="2.40.50.140">
    <property type="entry name" value="Nucleic acid-binding proteins"/>
    <property type="match status" value="1"/>
</dbReference>
<comment type="similarity">
    <text evidence="6">Belongs to the RuvA family.</text>
</comment>
<evidence type="ECO:0000259" key="7">
    <source>
        <dbReference type="PROSITE" id="PS50030"/>
    </source>
</evidence>
<dbReference type="SUPFAM" id="SSF50249">
    <property type="entry name" value="Nucleic acid-binding proteins"/>
    <property type="match status" value="1"/>
</dbReference>
<dbReference type="Proteomes" id="UP000287601">
    <property type="component" value="Chromosome"/>
</dbReference>
<evidence type="ECO:0000256" key="4">
    <source>
        <dbReference type="ARBA" id="ARBA00023172"/>
    </source>
</evidence>
<protein>
    <recommendedName>
        <fullName evidence="6">Holliday junction branch migration complex subunit RuvA</fullName>
    </recommendedName>
</protein>
<dbReference type="InterPro" id="IPR010994">
    <property type="entry name" value="RuvA_2-like"/>
</dbReference>